<dbReference type="Proteomes" id="UP001550628">
    <property type="component" value="Unassembled WGS sequence"/>
</dbReference>
<feature type="domain" description="HTH cro/C1-type" evidence="2">
    <location>
        <begin position="15"/>
        <end position="65"/>
    </location>
</feature>
<reference evidence="3 4" key="1">
    <citation type="submission" date="2024-06" db="EMBL/GenBank/DDBJ databases">
        <title>The Natural Products Discovery Center: Release of the First 8490 Sequenced Strains for Exploring Actinobacteria Biosynthetic Diversity.</title>
        <authorList>
            <person name="Kalkreuter E."/>
            <person name="Kautsar S.A."/>
            <person name="Yang D."/>
            <person name="Bader C.D."/>
            <person name="Teijaro C.N."/>
            <person name="Fluegel L."/>
            <person name="Davis C.M."/>
            <person name="Simpson J.R."/>
            <person name="Lauterbach L."/>
            <person name="Steele A.D."/>
            <person name="Gui C."/>
            <person name="Meng S."/>
            <person name="Li G."/>
            <person name="Viehrig K."/>
            <person name="Ye F."/>
            <person name="Su P."/>
            <person name="Kiefer A.F."/>
            <person name="Nichols A."/>
            <person name="Cepeda A.J."/>
            <person name="Yan W."/>
            <person name="Fan B."/>
            <person name="Jiang Y."/>
            <person name="Adhikari A."/>
            <person name="Zheng C.-J."/>
            <person name="Schuster L."/>
            <person name="Cowan T.M."/>
            <person name="Smanski M.J."/>
            <person name="Chevrette M.G."/>
            <person name="De Carvalho L.P.S."/>
            <person name="Shen B."/>
        </authorList>
    </citation>
    <scope>NUCLEOTIDE SEQUENCE [LARGE SCALE GENOMIC DNA]</scope>
    <source>
        <strain evidence="3 4">NPDC019708</strain>
    </source>
</reference>
<accession>A0ABV2WN57</accession>
<dbReference type="SUPFAM" id="SSF47413">
    <property type="entry name" value="lambda repressor-like DNA-binding domains"/>
    <property type="match status" value="1"/>
</dbReference>
<comment type="caution">
    <text evidence="3">The sequence shown here is derived from an EMBL/GenBank/DDBJ whole genome shotgun (WGS) entry which is preliminary data.</text>
</comment>
<dbReference type="InterPro" id="IPR052345">
    <property type="entry name" value="Rad_response_metalloprotease"/>
</dbReference>
<evidence type="ECO:0000313" key="3">
    <source>
        <dbReference type="EMBL" id="MEU1952322.1"/>
    </source>
</evidence>
<dbReference type="RefSeq" id="WP_356956972.1">
    <property type="nucleotide sequence ID" value="NZ_JBEYBD010000007.1"/>
</dbReference>
<evidence type="ECO:0000259" key="2">
    <source>
        <dbReference type="PROSITE" id="PS50943"/>
    </source>
</evidence>
<dbReference type="Gene3D" id="1.10.260.40">
    <property type="entry name" value="lambda repressor-like DNA-binding domains"/>
    <property type="match status" value="1"/>
</dbReference>
<dbReference type="Gene3D" id="1.10.10.2910">
    <property type="match status" value="1"/>
</dbReference>
<comment type="similarity">
    <text evidence="1">Belongs to the short-chain fatty acyl-CoA assimilation regulator (ScfR) family.</text>
</comment>
<dbReference type="InterPro" id="IPR010359">
    <property type="entry name" value="IrrE_HExxH"/>
</dbReference>
<proteinExistence type="inferred from homology"/>
<dbReference type="InterPro" id="IPR010982">
    <property type="entry name" value="Lambda_DNA-bd_dom_sf"/>
</dbReference>
<dbReference type="EMBL" id="JBEYBF010000005">
    <property type="protein sequence ID" value="MEU1952322.1"/>
    <property type="molecule type" value="Genomic_DNA"/>
</dbReference>
<dbReference type="PANTHER" id="PTHR43236">
    <property type="entry name" value="ANTITOXIN HIGA1"/>
    <property type="match status" value="1"/>
</dbReference>
<dbReference type="PROSITE" id="PS50943">
    <property type="entry name" value="HTH_CROC1"/>
    <property type="match status" value="1"/>
</dbReference>
<evidence type="ECO:0000256" key="1">
    <source>
        <dbReference type="ARBA" id="ARBA00007227"/>
    </source>
</evidence>
<dbReference type="Pfam" id="PF01381">
    <property type="entry name" value="HTH_3"/>
    <property type="match status" value="1"/>
</dbReference>
<gene>
    <name evidence="3" type="ORF">ABZ510_10710</name>
</gene>
<dbReference type="SMART" id="SM00530">
    <property type="entry name" value="HTH_XRE"/>
    <property type="match status" value="1"/>
</dbReference>
<dbReference type="PANTHER" id="PTHR43236:SF1">
    <property type="entry name" value="BLL7220 PROTEIN"/>
    <property type="match status" value="1"/>
</dbReference>
<dbReference type="InterPro" id="IPR001387">
    <property type="entry name" value="Cro/C1-type_HTH"/>
</dbReference>
<keyword evidence="4" id="KW-1185">Reference proteome</keyword>
<protein>
    <submittedName>
        <fullName evidence="3">XRE family transcriptional regulator</fullName>
    </submittedName>
</protein>
<organism evidence="3 4">
    <name type="scientific">Nocardia rhamnosiphila</name>
    <dbReference type="NCBI Taxonomy" id="426716"/>
    <lineage>
        <taxon>Bacteria</taxon>
        <taxon>Bacillati</taxon>
        <taxon>Actinomycetota</taxon>
        <taxon>Actinomycetes</taxon>
        <taxon>Mycobacteriales</taxon>
        <taxon>Nocardiaceae</taxon>
        <taxon>Nocardia</taxon>
    </lineage>
</organism>
<evidence type="ECO:0000313" key="4">
    <source>
        <dbReference type="Proteomes" id="UP001550628"/>
    </source>
</evidence>
<dbReference type="CDD" id="cd00093">
    <property type="entry name" value="HTH_XRE"/>
    <property type="match status" value="1"/>
</dbReference>
<name>A0ABV2WN57_9NOCA</name>
<dbReference type="Pfam" id="PF06114">
    <property type="entry name" value="Peptidase_M78"/>
    <property type="match status" value="1"/>
</dbReference>
<sequence>MDETLLAVGERIRSRMPADLSQRRLAQLADMKPDALSRALNGQRGFSSVELAKIADQLDADLYWLVTGQRDPHRVEIAARHSWDWERGTRANPGRPRDDEILEQVVTAYRVAFPEGPPPSEPLPEDPVGMREILGEEFARAYVAVVQDKLGVDVVRLPRLTTDYSLTIGSRAIVILATTPNWFRSNWSLAHELAHLALGHHDGHTAPNEASEQPADRFAAELLLPSRVVGREDWGQMDELRLADFLWRTGVSAAALRRRLADLKIRPSSAAAAALKETTPKLIRNVVRSNPGTISDENQVTLRQQESSTRLVPAVLVEALQRRVEAGEISPEPLAWALDVEVDEVDFPEPDDDALADAYQQVVEDRPSIASLNDWLATSSRSVQ</sequence>